<proteinExistence type="predicted"/>
<name>A0ACC3D2G4_9PEZI</name>
<keyword evidence="2" id="KW-1185">Reference proteome</keyword>
<evidence type="ECO:0000313" key="2">
    <source>
        <dbReference type="Proteomes" id="UP001186974"/>
    </source>
</evidence>
<gene>
    <name evidence="1" type="ORF">LTS18_007934</name>
</gene>
<reference evidence="1" key="1">
    <citation type="submission" date="2024-09" db="EMBL/GenBank/DDBJ databases">
        <title>Black Yeasts Isolated from many extreme environments.</title>
        <authorList>
            <person name="Coleine C."/>
            <person name="Stajich J.E."/>
            <person name="Selbmann L."/>
        </authorList>
    </citation>
    <scope>NUCLEOTIDE SEQUENCE</scope>
    <source>
        <strain evidence="1">CCFEE 5737</strain>
    </source>
</reference>
<organism evidence="1 2">
    <name type="scientific">Coniosporium uncinatum</name>
    <dbReference type="NCBI Taxonomy" id="93489"/>
    <lineage>
        <taxon>Eukaryota</taxon>
        <taxon>Fungi</taxon>
        <taxon>Dikarya</taxon>
        <taxon>Ascomycota</taxon>
        <taxon>Pezizomycotina</taxon>
        <taxon>Dothideomycetes</taxon>
        <taxon>Dothideomycetes incertae sedis</taxon>
        <taxon>Coniosporium</taxon>
    </lineage>
</organism>
<dbReference type="Proteomes" id="UP001186974">
    <property type="component" value="Unassembled WGS sequence"/>
</dbReference>
<sequence length="321" mass="36554">MAGTFIDIVERVDNFPYYELHNSANNDEAIKSLWQFFLLDDERPVGYIHSSVIELMPWTTKFHLDKERRHVRLQVAAEGDPAHRQLKVAISELLDIARDKGIFPLGGYGEEQYAILGTSYQALSIDRAGHNLFGTTGRGVHMTVYTRTDTGIKIWVPRRSQTVWTHRGLLDNSIAGGVSSGEFPGECIVREAAEEARLPEDLVRNAIKPCGLLSWMYLKTPQSESDYGSVSPCVQYLYEMEVPGDIQLTPGEDGEVEQYYLWDIDQVQKAMMNGEFKTSCALVLVEFFIRHGYITAENERNFAELNARMHRKLPFETFYEG</sequence>
<comment type="caution">
    <text evidence="1">The sequence shown here is derived from an EMBL/GenBank/DDBJ whole genome shotgun (WGS) entry which is preliminary data.</text>
</comment>
<dbReference type="EMBL" id="JAWDJW010008352">
    <property type="protein sequence ID" value="KAK3060708.1"/>
    <property type="molecule type" value="Genomic_DNA"/>
</dbReference>
<evidence type="ECO:0000313" key="1">
    <source>
        <dbReference type="EMBL" id="KAK3060708.1"/>
    </source>
</evidence>
<accession>A0ACC3D2G4</accession>
<protein>
    <submittedName>
        <fullName evidence="1">Uncharacterized protein</fullName>
    </submittedName>
</protein>